<dbReference type="GO" id="GO:0005179">
    <property type="term" value="F:hormone activity"/>
    <property type="evidence" value="ECO:0007669"/>
    <property type="project" value="UniProtKB-KW"/>
</dbReference>
<dbReference type="GO" id="GO:0005576">
    <property type="term" value="C:extracellular region"/>
    <property type="evidence" value="ECO:0007669"/>
    <property type="project" value="UniProtKB-SubCell"/>
</dbReference>
<dbReference type="GO" id="GO:0009506">
    <property type="term" value="C:plasmodesma"/>
    <property type="evidence" value="ECO:0007669"/>
    <property type="project" value="TreeGrafter"/>
</dbReference>
<dbReference type="Proteomes" id="UP001408789">
    <property type="component" value="Unassembled WGS sequence"/>
</dbReference>
<dbReference type="GO" id="GO:0019722">
    <property type="term" value="P:calcium-mediated signaling"/>
    <property type="evidence" value="ECO:0007669"/>
    <property type="project" value="TreeGrafter"/>
</dbReference>
<comment type="similarity">
    <text evidence="2">Belongs to the plant rapid alkalinization factor (RALF) family.</text>
</comment>
<reference evidence="8 9" key="1">
    <citation type="submission" date="2024-04" db="EMBL/GenBank/DDBJ databases">
        <title>The reference genome of an endangered Asteraceae, Deinandra increscens subsp. villosa, native to the Central Coast of California.</title>
        <authorList>
            <person name="Guilliams M."/>
            <person name="Hasenstab-Lehman K."/>
            <person name="Meyer R."/>
            <person name="Mcevoy S."/>
        </authorList>
    </citation>
    <scope>NUCLEOTIDE SEQUENCE [LARGE SCALE GENOMIC DNA]</scope>
    <source>
        <tissue evidence="8">Leaf</tissue>
    </source>
</reference>
<evidence type="ECO:0000256" key="1">
    <source>
        <dbReference type="ARBA" id="ARBA00004613"/>
    </source>
</evidence>
<dbReference type="PANTHER" id="PTHR33136:SF36">
    <property type="entry name" value="PROTEIN RALF-LIKE 31"/>
    <property type="match status" value="1"/>
</dbReference>
<evidence type="ECO:0008006" key="10">
    <source>
        <dbReference type="Google" id="ProtNLM"/>
    </source>
</evidence>
<evidence type="ECO:0000313" key="9">
    <source>
        <dbReference type="Proteomes" id="UP001408789"/>
    </source>
</evidence>
<dbReference type="Pfam" id="PF05498">
    <property type="entry name" value="RALF"/>
    <property type="match status" value="1"/>
</dbReference>
<feature type="chain" id="PRO_5042865963" description="Rapid ALkalinization Factor" evidence="7">
    <location>
        <begin position="23"/>
        <end position="122"/>
    </location>
</feature>
<keyword evidence="3" id="KW-0964">Secreted</keyword>
<accession>A0AAP0CKN9</accession>
<comment type="caution">
    <text evidence="8">The sequence shown here is derived from an EMBL/GenBank/DDBJ whole genome shotgun (WGS) entry which is preliminary data.</text>
</comment>
<keyword evidence="9" id="KW-1185">Reference proteome</keyword>
<evidence type="ECO:0000256" key="7">
    <source>
        <dbReference type="SAM" id="SignalP"/>
    </source>
</evidence>
<dbReference type="InterPro" id="IPR008801">
    <property type="entry name" value="RALF"/>
</dbReference>
<keyword evidence="6" id="KW-1015">Disulfide bond</keyword>
<dbReference type="AlphaFoldDB" id="A0AAP0CKN9"/>
<evidence type="ECO:0000313" key="8">
    <source>
        <dbReference type="EMBL" id="KAK9058480.1"/>
    </source>
</evidence>
<gene>
    <name evidence="8" type="ORF">SSX86_023322</name>
</gene>
<evidence type="ECO:0000256" key="6">
    <source>
        <dbReference type="ARBA" id="ARBA00023157"/>
    </source>
</evidence>
<proteinExistence type="inferred from homology"/>
<evidence type="ECO:0000256" key="3">
    <source>
        <dbReference type="ARBA" id="ARBA00022525"/>
    </source>
</evidence>
<sequence>MKSIILPLFILFLHTHFPISSGVSILNPNLIKSGELDPMVKRVCDSKIGEYLPEEMMMESESSRRVLMMEKKYISYETLKRDLVPCGTPGASYYNCNGKGVAGKYNRGCEVITRCARDAMNT</sequence>
<evidence type="ECO:0000256" key="5">
    <source>
        <dbReference type="ARBA" id="ARBA00022729"/>
    </source>
</evidence>
<keyword evidence="4" id="KW-0372">Hormone</keyword>
<organism evidence="8 9">
    <name type="scientific">Deinandra increscens subsp. villosa</name>
    <dbReference type="NCBI Taxonomy" id="3103831"/>
    <lineage>
        <taxon>Eukaryota</taxon>
        <taxon>Viridiplantae</taxon>
        <taxon>Streptophyta</taxon>
        <taxon>Embryophyta</taxon>
        <taxon>Tracheophyta</taxon>
        <taxon>Spermatophyta</taxon>
        <taxon>Magnoliopsida</taxon>
        <taxon>eudicotyledons</taxon>
        <taxon>Gunneridae</taxon>
        <taxon>Pentapetalae</taxon>
        <taxon>asterids</taxon>
        <taxon>campanulids</taxon>
        <taxon>Asterales</taxon>
        <taxon>Asteraceae</taxon>
        <taxon>Asteroideae</taxon>
        <taxon>Heliantheae alliance</taxon>
        <taxon>Madieae</taxon>
        <taxon>Madiinae</taxon>
        <taxon>Deinandra</taxon>
    </lineage>
</organism>
<evidence type="ECO:0000256" key="4">
    <source>
        <dbReference type="ARBA" id="ARBA00022702"/>
    </source>
</evidence>
<dbReference type="EMBL" id="JBCNJP010000023">
    <property type="protein sequence ID" value="KAK9058480.1"/>
    <property type="molecule type" value="Genomic_DNA"/>
</dbReference>
<protein>
    <recommendedName>
        <fullName evidence="10">Rapid ALkalinization Factor</fullName>
    </recommendedName>
</protein>
<dbReference type="PANTHER" id="PTHR33136">
    <property type="entry name" value="RAPID ALKALINIZATION FACTOR-LIKE"/>
    <property type="match status" value="1"/>
</dbReference>
<name>A0AAP0CKN9_9ASTR</name>
<feature type="signal peptide" evidence="7">
    <location>
        <begin position="1"/>
        <end position="22"/>
    </location>
</feature>
<evidence type="ECO:0000256" key="2">
    <source>
        <dbReference type="ARBA" id="ARBA00009178"/>
    </source>
</evidence>
<comment type="subcellular location">
    <subcellularLocation>
        <location evidence="1">Secreted</location>
    </subcellularLocation>
</comment>
<keyword evidence="5 7" id="KW-0732">Signal</keyword>